<gene>
    <name evidence="3" type="ORF">SAMN05421543_11684</name>
</gene>
<feature type="transmembrane region" description="Helical" evidence="1">
    <location>
        <begin position="274"/>
        <end position="294"/>
    </location>
</feature>
<dbReference type="InterPro" id="IPR036938">
    <property type="entry name" value="PAP2/HPO_sf"/>
</dbReference>
<dbReference type="STRING" id="392015.SAMN05421543_11684"/>
<dbReference type="PANTHER" id="PTHR14969">
    <property type="entry name" value="SPHINGOSINE-1-PHOSPHATE PHOSPHOHYDROLASE"/>
    <property type="match status" value="1"/>
</dbReference>
<feature type="transmembrane region" description="Helical" evidence="1">
    <location>
        <begin position="213"/>
        <end position="231"/>
    </location>
</feature>
<keyword evidence="1" id="KW-0472">Membrane</keyword>
<evidence type="ECO:0000313" key="3">
    <source>
        <dbReference type="EMBL" id="SFU97792.1"/>
    </source>
</evidence>
<reference evidence="4" key="1">
    <citation type="submission" date="2016-10" db="EMBL/GenBank/DDBJ databases">
        <authorList>
            <person name="Varghese N."/>
        </authorList>
    </citation>
    <scope>NUCLEOTIDE SEQUENCE [LARGE SCALE GENOMIC DNA]</scope>
    <source>
        <strain evidence="4">DSM 17980</strain>
    </source>
</reference>
<dbReference type="RefSeq" id="WP_245783993.1">
    <property type="nucleotide sequence ID" value="NZ_FPBV01000016.1"/>
</dbReference>
<evidence type="ECO:0000256" key="1">
    <source>
        <dbReference type="SAM" id="Phobius"/>
    </source>
</evidence>
<keyword evidence="1" id="KW-0812">Transmembrane</keyword>
<dbReference type="SUPFAM" id="SSF48317">
    <property type="entry name" value="Acid phosphatase/Vanadium-dependent haloperoxidase"/>
    <property type="match status" value="1"/>
</dbReference>
<dbReference type="eggNOG" id="COG0671">
    <property type="taxonomic scope" value="Bacteria"/>
</dbReference>
<feature type="transmembrane region" description="Helical" evidence="1">
    <location>
        <begin position="39"/>
        <end position="57"/>
    </location>
</feature>
<dbReference type="Proteomes" id="UP000183508">
    <property type="component" value="Unassembled WGS sequence"/>
</dbReference>
<dbReference type="InterPro" id="IPR000326">
    <property type="entry name" value="PAP2/HPO"/>
</dbReference>
<feature type="transmembrane region" description="Helical" evidence="1">
    <location>
        <begin position="132"/>
        <end position="153"/>
    </location>
</feature>
<accession>A0A1I7KK65</accession>
<dbReference type="PANTHER" id="PTHR14969:SF13">
    <property type="entry name" value="AT30094P"/>
    <property type="match status" value="1"/>
</dbReference>
<dbReference type="Gene3D" id="1.20.144.10">
    <property type="entry name" value="Phosphatidic acid phosphatase type 2/haloperoxidase"/>
    <property type="match status" value="1"/>
</dbReference>
<evidence type="ECO:0000313" key="4">
    <source>
        <dbReference type="Proteomes" id="UP000183508"/>
    </source>
</evidence>
<feature type="transmembrane region" description="Helical" evidence="1">
    <location>
        <begin position="159"/>
        <end position="177"/>
    </location>
</feature>
<keyword evidence="1" id="KW-1133">Transmembrane helix</keyword>
<feature type="transmembrane region" description="Helical" evidence="1">
    <location>
        <begin position="243"/>
        <end position="262"/>
    </location>
</feature>
<keyword evidence="4" id="KW-1185">Reference proteome</keyword>
<dbReference type="EMBL" id="FPBV01000016">
    <property type="protein sequence ID" value="SFU97792.1"/>
    <property type="molecule type" value="Genomic_DNA"/>
</dbReference>
<evidence type="ECO:0000259" key="2">
    <source>
        <dbReference type="SMART" id="SM00014"/>
    </source>
</evidence>
<name>A0A1I7KK65_9BACL</name>
<protein>
    <submittedName>
        <fullName evidence="3">Undecaprenyl-diphosphatase</fullName>
    </submittedName>
</protein>
<sequence length="301" mass="33962">MEAFAPDFPMPSGMLWQYEVIRWLQSFAAPWLDALAKGLSLLGTEWFYVVVLPILFWSVSKPLGLRLAYVFLCSMYVNGWLKDWLKVLRPVGIPGIQSSFAWTAPGYAMPAGHAQGPLTFWLMVCRWAKRRWLWTAVMILVAGIGLSRVYLGLHWPLDVLIGWGLGLLFGGLGWPASRWWAQRRYAWNVRMWLSVLFPVALMVIHTGPDSLRYAALLLGIGAGAVLEERWLGSGMDRAWWRRICAAVIGIAGLIALQYVIKWPQWPGMTVVRDVASGLWATLAAPWVFVQCGLYRKGDPVD</sequence>
<dbReference type="AlphaFoldDB" id="A0A1I7KK65"/>
<organism evidence="3 4">
    <name type="scientific">Alicyclobacillus macrosporangiidus</name>
    <dbReference type="NCBI Taxonomy" id="392015"/>
    <lineage>
        <taxon>Bacteria</taxon>
        <taxon>Bacillati</taxon>
        <taxon>Bacillota</taxon>
        <taxon>Bacilli</taxon>
        <taxon>Bacillales</taxon>
        <taxon>Alicyclobacillaceae</taxon>
        <taxon>Alicyclobacillus</taxon>
    </lineage>
</organism>
<dbReference type="Pfam" id="PF01569">
    <property type="entry name" value="PAP2"/>
    <property type="match status" value="1"/>
</dbReference>
<dbReference type="SMART" id="SM00014">
    <property type="entry name" value="acidPPc"/>
    <property type="match status" value="1"/>
</dbReference>
<proteinExistence type="predicted"/>
<feature type="transmembrane region" description="Helical" evidence="1">
    <location>
        <begin position="189"/>
        <end position="207"/>
    </location>
</feature>
<feature type="domain" description="Phosphatidic acid phosphatase type 2/haloperoxidase" evidence="2">
    <location>
        <begin position="63"/>
        <end position="174"/>
    </location>
</feature>